<evidence type="ECO:0000256" key="2">
    <source>
        <dbReference type="ARBA" id="ARBA00022722"/>
    </source>
</evidence>
<keyword evidence="1" id="KW-1277">Toxin-antitoxin system</keyword>
<dbReference type="InterPro" id="IPR022907">
    <property type="entry name" value="VapC_family"/>
</dbReference>
<gene>
    <name evidence="6" type="ORF">PhiH1_235</name>
</gene>
<protein>
    <submittedName>
        <fullName evidence="6">VapC family toxin</fullName>
    </submittedName>
</protein>
<dbReference type="PANTHER" id="PTHR39664">
    <property type="match status" value="1"/>
</dbReference>
<proteinExistence type="inferred from homology"/>
<sequence>MTFFIDTNILIAATVGEPGRGEVARDLLDADYEFATTLLNVMEYRTVLTKKKKFEQERVEELIDGLFDRVDVYGPETGDLLEAYAIQRETLLYTMDTVILATAKEVGGPLVTFDGELLDNGAISPEEVLES</sequence>
<evidence type="ECO:0000313" key="7">
    <source>
        <dbReference type="Proteomes" id="UP000277198"/>
    </source>
</evidence>
<dbReference type="GO" id="GO:0046872">
    <property type="term" value="F:metal ion binding"/>
    <property type="evidence" value="ECO:0007669"/>
    <property type="project" value="UniProtKB-KW"/>
</dbReference>
<dbReference type="EMBL" id="MK002701">
    <property type="protein sequence ID" value="AYM00293.1"/>
    <property type="molecule type" value="Genomic_DNA"/>
</dbReference>
<dbReference type="Proteomes" id="UP000277198">
    <property type="component" value="Segment"/>
</dbReference>
<evidence type="ECO:0000256" key="1">
    <source>
        <dbReference type="ARBA" id="ARBA00022649"/>
    </source>
</evidence>
<keyword evidence="3" id="KW-0479">Metal-binding</keyword>
<dbReference type="PANTHER" id="PTHR39664:SF2">
    <property type="entry name" value="NUCLEIC ACID-BINDING PROTEIN, CONTAINING PIN DOMAIN-RELATED"/>
    <property type="match status" value="1"/>
</dbReference>
<dbReference type="InterPro" id="IPR029060">
    <property type="entry name" value="PIN-like_dom_sf"/>
</dbReference>
<evidence type="ECO:0000256" key="3">
    <source>
        <dbReference type="ARBA" id="ARBA00022723"/>
    </source>
</evidence>
<organism evidence="6 7">
    <name type="scientific">Halobacterium phage phiH</name>
    <name type="common">Bacteriophage phi-H</name>
    <dbReference type="NCBI Taxonomy" id="169684"/>
    <lineage>
        <taxon>Viruses</taxon>
        <taxon>Duplodnaviria</taxon>
        <taxon>Heunggongvirae</taxon>
        <taxon>Uroviricota</taxon>
        <taxon>Caudoviricetes</taxon>
        <taxon>Vertoviridae</taxon>
        <taxon>Myohalovirus</taxon>
        <taxon>Myohalovirus spontanei</taxon>
        <taxon>Myohalovirus phiH</taxon>
    </lineage>
</organism>
<dbReference type="InterPro" id="IPR002716">
    <property type="entry name" value="PIN_dom"/>
</dbReference>
<evidence type="ECO:0000313" key="6">
    <source>
        <dbReference type="EMBL" id="AYM00293.1"/>
    </source>
</evidence>
<evidence type="ECO:0000259" key="5">
    <source>
        <dbReference type="Pfam" id="PF01850"/>
    </source>
</evidence>
<name>A0A3G1ZKV3_BPPHH</name>
<feature type="domain" description="PIN" evidence="5">
    <location>
        <begin position="4"/>
        <end position="117"/>
    </location>
</feature>
<dbReference type="HAMAP" id="MF_00265">
    <property type="entry name" value="VapC_Nob1"/>
    <property type="match status" value="1"/>
</dbReference>
<dbReference type="Gene3D" id="3.40.50.1010">
    <property type="entry name" value="5'-nuclease"/>
    <property type="match status" value="1"/>
</dbReference>
<keyword evidence="2" id="KW-0540">Nuclease</keyword>
<dbReference type="GO" id="GO:0004540">
    <property type="term" value="F:RNA nuclease activity"/>
    <property type="evidence" value="ECO:0007669"/>
    <property type="project" value="InterPro"/>
</dbReference>
<organismHost>
    <name type="scientific">Halobacterium salinarum</name>
    <name type="common">Halobacterium halobium</name>
    <dbReference type="NCBI Taxonomy" id="2242"/>
</organismHost>
<dbReference type="Pfam" id="PF01850">
    <property type="entry name" value="PIN"/>
    <property type="match status" value="1"/>
</dbReference>
<keyword evidence="4" id="KW-0378">Hydrolase</keyword>
<dbReference type="SUPFAM" id="SSF88723">
    <property type="entry name" value="PIN domain-like"/>
    <property type="match status" value="1"/>
</dbReference>
<accession>A0A3G1ZKV3</accession>
<keyword evidence="7" id="KW-1185">Reference proteome</keyword>
<reference evidence="6 7" key="1">
    <citation type="journal article" date="2018" name="Genes (Basel)">
        <title>Complete Genome Sequence of the Model Halovirus PhiH1 (PhiH1).</title>
        <authorList>
            <person name="Dyall-Smith M."/>
            <person name="Pfeifer F."/>
            <person name="Witte A."/>
            <person name="Oesterhelt D."/>
            <person name="Pfeiffer F."/>
        </authorList>
    </citation>
    <scope>NUCLEOTIDE SEQUENCE [LARGE SCALE GENOMIC DNA]</scope>
    <source>
        <strain evidence="6">Variant phiH1</strain>
    </source>
</reference>
<dbReference type="GO" id="GO:0016787">
    <property type="term" value="F:hydrolase activity"/>
    <property type="evidence" value="ECO:0007669"/>
    <property type="project" value="UniProtKB-KW"/>
</dbReference>
<evidence type="ECO:0000256" key="4">
    <source>
        <dbReference type="ARBA" id="ARBA00022801"/>
    </source>
</evidence>